<keyword evidence="4" id="KW-0496">Mitochondrion</keyword>
<feature type="compositionally biased region" description="Basic and acidic residues" evidence="5">
    <location>
        <begin position="152"/>
        <end position="167"/>
    </location>
</feature>
<dbReference type="GO" id="GO:0005739">
    <property type="term" value="C:mitochondrion"/>
    <property type="evidence" value="ECO:0007669"/>
    <property type="project" value="UniProtKB-SubCell"/>
</dbReference>
<dbReference type="AlphaFoldDB" id="A0A1J9QZH4"/>
<name>A0A1J9QZH4_9EURO</name>
<dbReference type="EMBL" id="LGTZ01001347">
    <property type="protein sequence ID" value="OJD21615.1"/>
    <property type="molecule type" value="Genomic_DNA"/>
</dbReference>
<dbReference type="InterPro" id="IPR052405">
    <property type="entry name" value="Mito_Transl_Release_Factor"/>
</dbReference>
<keyword evidence="3" id="KW-0809">Transit peptide</keyword>
<accession>A0A1J9QZH4</accession>
<gene>
    <name evidence="7" type="ORF">ACJ73_07042</name>
</gene>
<evidence type="ECO:0000256" key="3">
    <source>
        <dbReference type="ARBA" id="ARBA00022946"/>
    </source>
</evidence>
<protein>
    <recommendedName>
        <fullName evidence="6">Prokaryotic-type class I peptide chain release factors domain-containing protein</fullName>
    </recommendedName>
</protein>
<evidence type="ECO:0000313" key="8">
    <source>
        <dbReference type="Proteomes" id="UP000242791"/>
    </source>
</evidence>
<feature type="domain" description="Prokaryotic-type class I peptide chain release factors" evidence="6">
    <location>
        <begin position="77"/>
        <end position="154"/>
    </location>
</feature>
<dbReference type="SUPFAM" id="SSF75620">
    <property type="entry name" value="Release factor"/>
    <property type="match status" value="1"/>
</dbReference>
<evidence type="ECO:0000256" key="1">
    <source>
        <dbReference type="ARBA" id="ARBA00004173"/>
    </source>
</evidence>
<comment type="subcellular location">
    <subcellularLocation>
        <location evidence="1">Mitochondrion</location>
    </subcellularLocation>
</comment>
<feature type="compositionally biased region" description="Basic and acidic residues" evidence="5">
    <location>
        <begin position="203"/>
        <end position="227"/>
    </location>
</feature>
<dbReference type="Proteomes" id="UP000242791">
    <property type="component" value="Unassembled WGS sequence"/>
</dbReference>
<dbReference type="GO" id="GO:0003747">
    <property type="term" value="F:translation release factor activity"/>
    <property type="evidence" value="ECO:0007669"/>
    <property type="project" value="InterPro"/>
</dbReference>
<feature type="region of interest" description="Disordered" evidence="5">
    <location>
        <begin position="124"/>
        <end position="227"/>
    </location>
</feature>
<feature type="compositionally biased region" description="Acidic residues" evidence="5">
    <location>
        <begin position="168"/>
        <end position="193"/>
    </location>
</feature>
<keyword evidence="8" id="KW-1185">Reference proteome</keyword>
<feature type="compositionally biased region" description="Basic and acidic residues" evidence="5">
    <location>
        <begin position="124"/>
        <end position="133"/>
    </location>
</feature>
<reference evidence="7 8" key="1">
    <citation type="submission" date="2015-08" db="EMBL/GenBank/DDBJ databases">
        <title>Emmonsia species relationships and genome sequence.</title>
        <authorList>
            <person name="Cuomo C.A."/>
            <person name="Schwartz I.S."/>
            <person name="Kenyon C."/>
            <person name="De Hoog G.S."/>
            <person name="Govender N.P."/>
            <person name="Botha A."/>
            <person name="Moreno L."/>
            <person name="De Vries M."/>
            <person name="Munoz J.F."/>
            <person name="Stielow J.B."/>
        </authorList>
    </citation>
    <scope>NUCLEOTIDE SEQUENCE [LARGE SCALE GENOMIC DNA]</scope>
    <source>
        <strain evidence="7 8">EI222</strain>
    </source>
</reference>
<dbReference type="Gene3D" id="3.30.160.20">
    <property type="match status" value="1"/>
</dbReference>
<dbReference type="InterPro" id="IPR000352">
    <property type="entry name" value="Pep_chain_release_fac_I"/>
</dbReference>
<comment type="caution">
    <text evidence="7">The sequence shown here is derived from an EMBL/GenBank/DDBJ whole genome shotgun (WGS) entry which is preliminary data.</text>
</comment>
<organism evidence="7 8">
    <name type="scientific">Blastomyces percursus</name>
    <dbReference type="NCBI Taxonomy" id="1658174"/>
    <lineage>
        <taxon>Eukaryota</taxon>
        <taxon>Fungi</taxon>
        <taxon>Dikarya</taxon>
        <taxon>Ascomycota</taxon>
        <taxon>Pezizomycotina</taxon>
        <taxon>Eurotiomycetes</taxon>
        <taxon>Eurotiomycetidae</taxon>
        <taxon>Onygenales</taxon>
        <taxon>Ajellomycetaceae</taxon>
        <taxon>Blastomyces</taxon>
    </lineage>
</organism>
<comment type="similarity">
    <text evidence="2">Belongs to the prokaryotic/mitochondrial release factor family.</text>
</comment>
<evidence type="ECO:0000259" key="6">
    <source>
        <dbReference type="Pfam" id="PF00472"/>
    </source>
</evidence>
<dbReference type="PANTHER" id="PTHR46203:SF1">
    <property type="entry name" value="MITOCHONDRIAL TRANSLATION RELEASE FACTOR IN RESCUE"/>
    <property type="match status" value="1"/>
</dbReference>
<feature type="compositionally biased region" description="Basic residues" evidence="5">
    <location>
        <begin position="134"/>
        <end position="151"/>
    </location>
</feature>
<feature type="region of interest" description="Disordered" evidence="5">
    <location>
        <begin position="28"/>
        <end position="49"/>
    </location>
</feature>
<evidence type="ECO:0000256" key="2">
    <source>
        <dbReference type="ARBA" id="ARBA00010835"/>
    </source>
</evidence>
<dbReference type="VEuPathDB" id="FungiDB:ACJ73_07042"/>
<proteinExistence type="inferred from homology"/>
<dbReference type="Pfam" id="PF00472">
    <property type="entry name" value="RF-1"/>
    <property type="match status" value="1"/>
</dbReference>
<dbReference type="GO" id="GO:0032543">
    <property type="term" value="P:mitochondrial translation"/>
    <property type="evidence" value="ECO:0007669"/>
    <property type="project" value="UniProtKB-ARBA"/>
</dbReference>
<sequence length="227" mass="25349">MENKTSRAATKWHTEAVLALLPAAREANATPPQARPGRSHRQLSEGNRPRRTGYYEIDVLAPISYRLQSEISVYLLNKTNSAVQLIHKPTGIVVKSQATRSRTRNQKIAMGILAEKVELQLKGEKSRAAIKAETKRKRKASMEKKAKRKYRKLEEEKRMRGLRAEGEKEGEEEEGNGEGEVELTESDAVDEAQGETGAEEGVISDKEGCSIGKQMDREGSRNFESGR</sequence>
<evidence type="ECO:0000256" key="4">
    <source>
        <dbReference type="ARBA" id="ARBA00023128"/>
    </source>
</evidence>
<evidence type="ECO:0000313" key="7">
    <source>
        <dbReference type="EMBL" id="OJD21615.1"/>
    </source>
</evidence>
<evidence type="ECO:0000256" key="5">
    <source>
        <dbReference type="SAM" id="MobiDB-lite"/>
    </source>
</evidence>
<dbReference type="PANTHER" id="PTHR46203">
    <property type="entry name" value="PROBABLE PEPTIDE CHAIN RELEASE FACTOR C12ORF65"/>
    <property type="match status" value="1"/>
</dbReference>
<dbReference type="InterPro" id="IPR045853">
    <property type="entry name" value="Pep_chain_release_fac_I_sf"/>
</dbReference>
<dbReference type="STRING" id="1658174.A0A1J9QZH4"/>
<dbReference type="OrthoDB" id="277888at2759"/>